<name>A0ABT6XUT1_ALISE</name>
<accession>A0ABT6XUT1</accession>
<gene>
    <name evidence="1" type="ORF">QID03_01455</name>
</gene>
<evidence type="ECO:0000313" key="2">
    <source>
        <dbReference type="Proteomes" id="UP001529245"/>
    </source>
</evidence>
<protein>
    <submittedName>
        <fullName evidence="1">Uncharacterized protein</fullName>
    </submittedName>
</protein>
<dbReference type="RefSeq" id="WP_283202485.1">
    <property type="nucleotide sequence ID" value="NZ_JASGCB010000002.1"/>
</dbReference>
<evidence type="ECO:0000313" key="1">
    <source>
        <dbReference type="EMBL" id="MDI9258848.1"/>
    </source>
</evidence>
<keyword evidence="2" id="KW-1185">Reference proteome</keyword>
<sequence length="186" mass="20930">MISAICLAVGLGWVSLPQRSMDIGANQVFHLHEGDNIDTQEDEMIRSDILNGEYQKISQEAIAINPFLRSPLSTIVYPFTFDISVRVASNHFTLSKTNAVMRVRAYLDPRGENALHGDFTYYVDLFRDHWWGAEDLGTKALSYGINNNIGYQTITWTGVGPGTYNFEITKRDDGVWIEGDGAVYEE</sequence>
<dbReference type="Proteomes" id="UP001529245">
    <property type="component" value="Unassembled WGS sequence"/>
</dbReference>
<organism evidence="1 2">
    <name type="scientific">Alicyclobacillus sendaiensis PA2</name>
    <dbReference type="NCBI Taxonomy" id="3029425"/>
    <lineage>
        <taxon>Bacteria</taxon>
        <taxon>Bacillati</taxon>
        <taxon>Bacillota</taxon>
        <taxon>Bacilli</taxon>
        <taxon>Bacillales</taxon>
        <taxon>Alicyclobacillaceae</taxon>
        <taxon>Alicyclobacillus</taxon>
    </lineage>
</organism>
<dbReference type="EMBL" id="JASGCB010000002">
    <property type="protein sequence ID" value="MDI9258848.1"/>
    <property type="molecule type" value="Genomic_DNA"/>
</dbReference>
<reference evidence="1 2" key="1">
    <citation type="submission" date="2023-04" db="EMBL/GenBank/DDBJ databases">
        <title>A. sendaiensis sub sp. chiapanensis a novel subspecie with specific adaptation in bacterial cell wall isolated from an active volcano.</title>
        <authorList>
            <person name="Alvarez Gutierrez P.E."/>
            <person name="Ortiz Cortes L.Y."/>
        </authorList>
    </citation>
    <scope>NUCLEOTIDE SEQUENCE [LARGE SCALE GENOMIC DNA]</scope>
    <source>
        <strain evidence="1 2">PA2</strain>
    </source>
</reference>
<comment type="caution">
    <text evidence="1">The sequence shown here is derived from an EMBL/GenBank/DDBJ whole genome shotgun (WGS) entry which is preliminary data.</text>
</comment>
<proteinExistence type="predicted"/>